<organism evidence="1 2">
    <name type="scientific">Geoalkalibacter halelectricus</name>
    <dbReference type="NCBI Taxonomy" id="2847045"/>
    <lineage>
        <taxon>Bacteria</taxon>
        <taxon>Pseudomonadati</taxon>
        <taxon>Thermodesulfobacteriota</taxon>
        <taxon>Desulfuromonadia</taxon>
        <taxon>Desulfuromonadales</taxon>
        <taxon>Geoalkalibacteraceae</taxon>
        <taxon>Geoalkalibacter</taxon>
    </lineage>
</organism>
<name>A0ABY5ZKR9_9BACT</name>
<dbReference type="RefSeq" id="WP_260748123.1">
    <property type="nucleotide sequence ID" value="NZ_CP092109.1"/>
</dbReference>
<gene>
    <name evidence="1" type="ORF">L9S41_19155</name>
</gene>
<dbReference type="Proteomes" id="UP001060414">
    <property type="component" value="Chromosome"/>
</dbReference>
<evidence type="ECO:0000313" key="2">
    <source>
        <dbReference type="Proteomes" id="UP001060414"/>
    </source>
</evidence>
<dbReference type="EMBL" id="CP092109">
    <property type="protein sequence ID" value="UWZ79772.1"/>
    <property type="molecule type" value="Genomic_DNA"/>
</dbReference>
<reference evidence="1" key="1">
    <citation type="journal article" date="2022" name="Environ. Microbiol.">
        <title>Geoalkalibacter halelectricus SAP #1 sp. nov. possessing extracellular electron transfer and mineral#reducing capabilities from a haloalkaline environment.</title>
        <authorList>
            <person name="Yadav S."/>
            <person name="Singh R."/>
            <person name="Sundharam S.S."/>
            <person name="Chaudhary S."/>
            <person name="Krishnamurthi S."/>
            <person name="Patil S.A."/>
        </authorList>
    </citation>
    <scope>NUCLEOTIDE SEQUENCE</scope>
    <source>
        <strain evidence="1">SAP-1</strain>
    </source>
</reference>
<proteinExistence type="predicted"/>
<protein>
    <submittedName>
        <fullName evidence="1">Uncharacterized protein</fullName>
    </submittedName>
</protein>
<sequence length="222" mass="25500">MVMPPAGVPDRRSRAGVFGGGGGFVFSVHGNTIAEFCLFVYHQLKNNDFSFLDFMTPRAFEYFQTLRTYVLLAGGTLRTAYERGEVFWDIMAERIASSLRLLFEIPEKIASSIQTEAQARQDALELADRILAPESRELILFLPPEGKGQLLYALCKRHWPFPFRAERQEDAILVILGTIQTWREYKEILEHLSIDGSRQSWYQNFGQCIKVDSHALTKERFQ</sequence>
<keyword evidence="2" id="KW-1185">Reference proteome</keyword>
<evidence type="ECO:0000313" key="1">
    <source>
        <dbReference type="EMBL" id="UWZ79772.1"/>
    </source>
</evidence>
<accession>A0ABY5ZKR9</accession>